<dbReference type="SUPFAM" id="SSF52374">
    <property type="entry name" value="Nucleotidylyl transferase"/>
    <property type="match status" value="1"/>
</dbReference>
<evidence type="ECO:0000256" key="1">
    <source>
        <dbReference type="ARBA" id="ARBA00013160"/>
    </source>
</evidence>
<comment type="similarity">
    <text evidence="9">Belongs to the class-I aminoacyl-tRNA synthetase family.</text>
</comment>
<dbReference type="Pfam" id="PF00579">
    <property type="entry name" value="tRNA-synt_1b"/>
    <property type="match status" value="1"/>
</dbReference>
<dbReference type="PANTHER" id="PTHR11766:SF0">
    <property type="entry name" value="TYROSINE--TRNA LIGASE, MITOCHONDRIAL"/>
    <property type="match status" value="1"/>
</dbReference>
<organism evidence="10">
    <name type="scientific">uncultured Solirubrobacteraceae bacterium</name>
    <dbReference type="NCBI Taxonomy" id="1162706"/>
    <lineage>
        <taxon>Bacteria</taxon>
        <taxon>Bacillati</taxon>
        <taxon>Actinomycetota</taxon>
        <taxon>Thermoleophilia</taxon>
        <taxon>Solirubrobacterales</taxon>
        <taxon>Solirubrobacteraceae</taxon>
        <taxon>environmental samples</taxon>
    </lineage>
</organism>
<dbReference type="NCBIfam" id="TIGR00234">
    <property type="entry name" value="tyrS"/>
    <property type="match status" value="1"/>
</dbReference>
<evidence type="ECO:0000256" key="7">
    <source>
        <dbReference type="ARBA" id="ARBA00048248"/>
    </source>
</evidence>
<dbReference type="EC" id="6.1.1.1" evidence="1 8"/>
<evidence type="ECO:0000256" key="6">
    <source>
        <dbReference type="ARBA" id="ARBA00023146"/>
    </source>
</evidence>
<dbReference type="PROSITE" id="PS00178">
    <property type="entry name" value="AA_TRNA_LIGASE_I"/>
    <property type="match status" value="1"/>
</dbReference>
<evidence type="ECO:0000313" key="10">
    <source>
        <dbReference type="EMBL" id="CAA9517884.1"/>
    </source>
</evidence>
<comment type="catalytic activity">
    <reaction evidence="7">
        <text>tRNA(Tyr) + L-tyrosine + ATP = L-tyrosyl-tRNA(Tyr) + AMP + diphosphate + H(+)</text>
        <dbReference type="Rhea" id="RHEA:10220"/>
        <dbReference type="Rhea" id="RHEA-COMP:9706"/>
        <dbReference type="Rhea" id="RHEA-COMP:9707"/>
        <dbReference type="ChEBI" id="CHEBI:15378"/>
        <dbReference type="ChEBI" id="CHEBI:30616"/>
        <dbReference type="ChEBI" id="CHEBI:33019"/>
        <dbReference type="ChEBI" id="CHEBI:58315"/>
        <dbReference type="ChEBI" id="CHEBI:78442"/>
        <dbReference type="ChEBI" id="CHEBI:78536"/>
        <dbReference type="ChEBI" id="CHEBI:456215"/>
        <dbReference type="EC" id="6.1.1.1"/>
    </reaction>
</comment>
<proteinExistence type="inferred from homology"/>
<reference evidence="10" key="1">
    <citation type="submission" date="2020-02" db="EMBL/GenBank/DDBJ databases">
        <authorList>
            <person name="Meier V. D."/>
        </authorList>
    </citation>
    <scope>NUCLEOTIDE SEQUENCE</scope>
    <source>
        <strain evidence="10">AVDCRST_MAG85</strain>
    </source>
</reference>
<keyword evidence="5 9" id="KW-0648">Protein biosynthesis</keyword>
<evidence type="ECO:0000256" key="5">
    <source>
        <dbReference type="ARBA" id="ARBA00022917"/>
    </source>
</evidence>
<dbReference type="InterPro" id="IPR002305">
    <property type="entry name" value="aa-tRNA-synth_Ic"/>
</dbReference>
<keyword evidence="6 9" id="KW-0030">Aminoacyl-tRNA synthetase</keyword>
<keyword evidence="2 9" id="KW-0436">Ligase</keyword>
<sequence>MNLHEELRWRGLIQDESPDLAERLASGPITVYCGYDPTAPSLHAGNLQQIVVFRHFQRHGHQVIALAGGGTGLIGDPSGKSAERPLVDPETVRAWSENVRGQIDRILEPGATFVNNLDWLAPLTMVEFLRDVGKHFPMGYMLAKESVKTRVHGEGMSYTEFSYMMLQSYDFLRL</sequence>
<accession>A0A6J4TA59</accession>
<evidence type="ECO:0000256" key="8">
    <source>
        <dbReference type="NCBIfam" id="TIGR00234"/>
    </source>
</evidence>
<keyword evidence="3 9" id="KW-0547">Nucleotide-binding</keyword>
<dbReference type="GO" id="GO:0005829">
    <property type="term" value="C:cytosol"/>
    <property type="evidence" value="ECO:0007669"/>
    <property type="project" value="TreeGrafter"/>
</dbReference>
<dbReference type="GO" id="GO:0006437">
    <property type="term" value="P:tyrosyl-tRNA aminoacylation"/>
    <property type="evidence" value="ECO:0007669"/>
    <property type="project" value="UniProtKB-UniRule"/>
</dbReference>
<keyword evidence="4 9" id="KW-0067">ATP-binding</keyword>
<dbReference type="AlphaFoldDB" id="A0A6J4TA59"/>
<dbReference type="InterPro" id="IPR001412">
    <property type="entry name" value="aa-tRNA-synth_I_CS"/>
</dbReference>
<dbReference type="InterPro" id="IPR014729">
    <property type="entry name" value="Rossmann-like_a/b/a_fold"/>
</dbReference>
<dbReference type="PANTHER" id="PTHR11766">
    <property type="entry name" value="TYROSYL-TRNA SYNTHETASE"/>
    <property type="match status" value="1"/>
</dbReference>
<dbReference type="EMBL" id="CADCVT010000298">
    <property type="protein sequence ID" value="CAA9517884.1"/>
    <property type="molecule type" value="Genomic_DNA"/>
</dbReference>
<evidence type="ECO:0000256" key="2">
    <source>
        <dbReference type="ARBA" id="ARBA00022598"/>
    </source>
</evidence>
<dbReference type="GO" id="GO:0004831">
    <property type="term" value="F:tyrosine-tRNA ligase activity"/>
    <property type="evidence" value="ECO:0007669"/>
    <property type="project" value="UniProtKB-UniRule"/>
</dbReference>
<dbReference type="GO" id="GO:0005524">
    <property type="term" value="F:ATP binding"/>
    <property type="evidence" value="ECO:0007669"/>
    <property type="project" value="UniProtKB-KW"/>
</dbReference>
<dbReference type="PRINTS" id="PR01040">
    <property type="entry name" value="TRNASYNTHTYR"/>
</dbReference>
<dbReference type="InterPro" id="IPR002307">
    <property type="entry name" value="Tyr-tRNA-ligase"/>
</dbReference>
<evidence type="ECO:0000256" key="4">
    <source>
        <dbReference type="ARBA" id="ARBA00022840"/>
    </source>
</evidence>
<name>A0A6J4TA59_9ACTN</name>
<protein>
    <recommendedName>
        <fullName evidence="1 8">Tyrosine--tRNA ligase</fullName>
        <ecNumber evidence="1 8">6.1.1.1</ecNumber>
    </recommendedName>
</protein>
<evidence type="ECO:0000256" key="3">
    <source>
        <dbReference type="ARBA" id="ARBA00022741"/>
    </source>
</evidence>
<evidence type="ECO:0000256" key="9">
    <source>
        <dbReference type="RuleBase" id="RU363036"/>
    </source>
</evidence>
<dbReference type="InterPro" id="IPR024088">
    <property type="entry name" value="Tyr-tRNA-ligase_bac-type"/>
</dbReference>
<gene>
    <name evidence="10" type="ORF">AVDCRST_MAG85-2727</name>
</gene>
<dbReference type="Gene3D" id="3.40.50.620">
    <property type="entry name" value="HUPs"/>
    <property type="match status" value="1"/>
</dbReference>